<proteinExistence type="predicted"/>
<accession>A0A6L2KFQ2</accession>
<dbReference type="AlphaFoldDB" id="A0A6L2KFQ2"/>
<feature type="compositionally biased region" description="Basic and acidic residues" evidence="1">
    <location>
        <begin position="838"/>
        <end position="855"/>
    </location>
</feature>
<feature type="compositionally biased region" description="Polar residues" evidence="1">
    <location>
        <begin position="727"/>
        <end position="740"/>
    </location>
</feature>
<dbReference type="EMBL" id="BKCJ010002179">
    <property type="protein sequence ID" value="GEU46805.1"/>
    <property type="molecule type" value="Genomic_DNA"/>
</dbReference>
<feature type="region of interest" description="Disordered" evidence="1">
    <location>
        <begin position="217"/>
        <end position="261"/>
    </location>
</feature>
<feature type="compositionally biased region" description="Acidic residues" evidence="1">
    <location>
        <begin position="229"/>
        <end position="240"/>
    </location>
</feature>
<evidence type="ECO:0000313" key="2">
    <source>
        <dbReference type="EMBL" id="GEU46805.1"/>
    </source>
</evidence>
<sequence>MNDLYNNLKVYEDEIKGKSSSCSNSHNVAFVSSKNTSSINKTVNAAPNILAADSKEQPFALSYADDVMFSFFGNKSADNERRVIPVETRTSALVVQDGLDRYDWSYQAEEGPIDFALMAHSSDSANSLIFESIKNASDSSVSEIDEDNNQVKDRYKVGIEYHAVPPSYTGNYMPLKADLSFARLDDYVFKFKISETRTSVNEIESIASKSSEEIREVPKTVQSSAPIIEDWESDSEDEYEDKTSTKQEISSNDNSVKSVECTGQREVRPVWNNARSVNHQNFSKMTHPHPKRNFVPTAVATKSGQVLVNAAKQNSIASTSTARPKVNTAAIRPNVNAKSSYFKPHFPKRMYFYQRSAAKTNTFSIKINTAKGKIVTTAGPKAVVNAADRKKENVVKNSAEYQEIDGGFVAFRGSPKGVKITGKGKIRTGKLDFEDVYFMKELKFNIFSVSQISPNLESMKPFGCPVTILITLDYLDVNAGDQPGDVNVGDQPGDVNAGNQPGDVNAGDIQGDVDEISRNDDVSTGIFDGAFDDKDLGAKADTNNLDSSTVVNPILTTRVYKDHPKEQIIRNPNLKTQTRRMINFSKETAMMSSMGELTFFLGLQVKQNQDGIFINQDKYVAKILKKFRFSKVKTTSTLMETSKPLLKDEDGQENRSRLLWGYHTSFDFMMVQAATDMGDTPVESHQTSIVDQPSTFKPHKPQKPRRKQRKEAETSHGESEDEDHIPTPSSDPLPSGEDSSILNELMGRMIEEIDQNAEIALDDKSQGRTNDDEMFGVDDLAKEEVVMDRVANPVTTVKDSTASTTDDKGKAKIIKPEVPLKKKEQMRIDEEYARKLQAKEQEATRLSRAQQDKKANNSWDNMQAMMDADRLLAERL</sequence>
<evidence type="ECO:0000256" key="1">
    <source>
        <dbReference type="SAM" id="MobiDB-lite"/>
    </source>
</evidence>
<comment type="caution">
    <text evidence="2">The sequence shown here is derived from an EMBL/GenBank/DDBJ whole genome shotgun (WGS) entry which is preliminary data.</text>
</comment>
<feature type="compositionally biased region" description="Polar residues" evidence="1">
    <location>
        <begin position="246"/>
        <end position="257"/>
    </location>
</feature>
<feature type="compositionally biased region" description="Polar residues" evidence="1">
    <location>
        <begin position="683"/>
        <end position="695"/>
    </location>
</feature>
<feature type="region of interest" description="Disordered" evidence="1">
    <location>
        <begin position="679"/>
        <end position="740"/>
    </location>
</feature>
<organism evidence="2">
    <name type="scientific">Tanacetum cinerariifolium</name>
    <name type="common">Dalmatian daisy</name>
    <name type="synonym">Chrysanthemum cinerariifolium</name>
    <dbReference type="NCBI Taxonomy" id="118510"/>
    <lineage>
        <taxon>Eukaryota</taxon>
        <taxon>Viridiplantae</taxon>
        <taxon>Streptophyta</taxon>
        <taxon>Embryophyta</taxon>
        <taxon>Tracheophyta</taxon>
        <taxon>Spermatophyta</taxon>
        <taxon>Magnoliopsida</taxon>
        <taxon>eudicotyledons</taxon>
        <taxon>Gunneridae</taxon>
        <taxon>Pentapetalae</taxon>
        <taxon>asterids</taxon>
        <taxon>campanulids</taxon>
        <taxon>Asterales</taxon>
        <taxon>Asteraceae</taxon>
        <taxon>Asteroideae</taxon>
        <taxon>Anthemideae</taxon>
        <taxon>Anthemidinae</taxon>
        <taxon>Tanacetum</taxon>
    </lineage>
</organism>
<protein>
    <submittedName>
        <fullName evidence="2">Uncharacterized mitochondrial protein AtMg00810-like</fullName>
    </submittedName>
</protein>
<feature type="region of interest" description="Disordered" evidence="1">
    <location>
        <begin position="838"/>
        <end position="862"/>
    </location>
</feature>
<feature type="region of interest" description="Disordered" evidence="1">
    <location>
        <begin position="490"/>
        <end position="515"/>
    </location>
</feature>
<reference evidence="2" key="1">
    <citation type="journal article" date="2019" name="Sci. Rep.">
        <title>Draft genome of Tanacetum cinerariifolium, the natural source of mosquito coil.</title>
        <authorList>
            <person name="Yamashiro T."/>
            <person name="Shiraishi A."/>
            <person name="Satake H."/>
            <person name="Nakayama K."/>
        </authorList>
    </citation>
    <scope>NUCLEOTIDE SEQUENCE</scope>
</reference>
<feature type="compositionally biased region" description="Basic residues" evidence="1">
    <location>
        <begin position="697"/>
        <end position="709"/>
    </location>
</feature>
<gene>
    <name evidence="2" type="ORF">Tci_018783</name>
</gene>
<name>A0A6L2KFQ2_TANCI</name>